<dbReference type="InterPro" id="IPR000795">
    <property type="entry name" value="T_Tr_GTP-bd_dom"/>
</dbReference>
<dbReference type="Pfam" id="PF00009">
    <property type="entry name" value="GTP_EFTU"/>
    <property type="match status" value="1"/>
</dbReference>
<evidence type="ECO:0000256" key="1">
    <source>
        <dbReference type="ARBA" id="ARBA00022741"/>
    </source>
</evidence>
<gene>
    <name evidence="5" type="ORF">AVDCRST_MAG87-2113</name>
</gene>
<organism evidence="5">
    <name type="scientific">uncultured Thermomicrobiales bacterium</name>
    <dbReference type="NCBI Taxonomy" id="1645740"/>
    <lineage>
        <taxon>Bacteria</taxon>
        <taxon>Pseudomonadati</taxon>
        <taxon>Thermomicrobiota</taxon>
        <taxon>Thermomicrobia</taxon>
        <taxon>Thermomicrobiales</taxon>
        <taxon>environmental samples</taxon>
    </lineage>
</organism>
<dbReference type="InterPro" id="IPR053905">
    <property type="entry name" value="EF-G-like_DII"/>
</dbReference>
<dbReference type="PANTHER" id="PTHR43261">
    <property type="entry name" value="TRANSLATION ELONGATION FACTOR G-RELATED"/>
    <property type="match status" value="1"/>
</dbReference>
<evidence type="ECO:0000256" key="2">
    <source>
        <dbReference type="ARBA" id="ARBA00022917"/>
    </source>
</evidence>
<dbReference type="Pfam" id="PF22042">
    <property type="entry name" value="EF-G_D2"/>
    <property type="match status" value="1"/>
</dbReference>
<dbReference type="GO" id="GO:0032790">
    <property type="term" value="P:ribosome disassembly"/>
    <property type="evidence" value="ECO:0007669"/>
    <property type="project" value="TreeGrafter"/>
</dbReference>
<dbReference type="InterPro" id="IPR031157">
    <property type="entry name" value="G_TR_CS"/>
</dbReference>
<evidence type="ECO:0000313" key="5">
    <source>
        <dbReference type="EMBL" id="CAA9567868.1"/>
    </source>
</evidence>
<keyword evidence="2" id="KW-0648">Protein biosynthesis</keyword>
<dbReference type="GO" id="GO:0005525">
    <property type="term" value="F:GTP binding"/>
    <property type="evidence" value="ECO:0007669"/>
    <property type="project" value="UniProtKB-KW"/>
</dbReference>
<dbReference type="InterPro" id="IPR009000">
    <property type="entry name" value="Transl_B-barrel_sf"/>
</dbReference>
<sequence>MHTLNLGILAHVDAGKTSLTERILFETGVIADVGRVDHGTTQTDTLDLERQRGITIQSAVASFELDNLAVNLIDTPGHSDFIAEVGRALQVLDAVIVVISAVEGVQSQTRRLVQAVKASDIPLLIFVNKVDRTGARSDDLVAEIAHGLDLCPLVMSTVSGIGTRSAMVQQRGVSEPAFADHVLDVLAEHNDDLIGRYLADGDDIPTSLLQTELARQVRDRLVVPVLFGSAITGAGVPELLRELPRLLPGIDDRSGEALSGVVFKIQRTARGEKVGLVRVYSGRLTIREHVTVRRALTAGREACYDARITGIERYRSGAVETVSKAHAGDVVRLHGIPELMIGDVLGTVPAGTPVARFPPPTLESVIRANDPADTPPMYAALEQIEEQDPLIGIRRNERDATISLQLYGEVQKEVIEATLLAEYGIPVRFEPSQTICIERVTGTGEVGEEPGGENPFGVPISFRIEPGPHESGIAYQRELGIVPLGFYRQIEETVFATLEEGLLG</sequence>
<dbReference type="AlphaFoldDB" id="A0A6J4V3Y8"/>
<dbReference type="SUPFAM" id="SSF54980">
    <property type="entry name" value="EF-G C-terminal domain-like"/>
    <property type="match status" value="1"/>
</dbReference>
<keyword evidence="1" id="KW-0547">Nucleotide-binding</keyword>
<feature type="non-terminal residue" evidence="5">
    <location>
        <position position="504"/>
    </location>
</feature>
<evidence type="ECO:0000256" key="3">
    <source>
        <dbReference type="ARBA" id="ARBA00023134"/>
    </source>
</evidence>
<dbReference type="PRINTS" id="PR00315">
    <property type="entry name" value="ELONGATNFCT"/>
</dbReference>
<dbReference type="GO" id="GO:0003924">
    <property type="term" value="F:GTPase activity"/>
    <property type="evidence" value="ECO:0007669"/>
    <property type="project" value="InterPro"/>
</dbReference>
<accession>A0A6J4V3Y8</accession>
<dbReference type="InterPro" id="IPR005225">
    <property type="entry name" value="Small_GTP-bd"/>
</dbReference>
<dbReference type="SUPFAM" id="SSF50447">
    <property type="entry name" value="Translation proteins"/>
    <property type="match status" value="1"/>
</dbReference>
<dbReference type="Gene3D" id="2.40.30.10">
    <property type="entry name" value="Translation factors"/>
    <property type="match status" value="1"/>
</dbReference>
<dbReference type="PRINTS" id="PR01037">
    <property type="entry name" value="TCRTETOQM"/>
</dbReference>
<dbReference type="InterPro" id="IPR035647">
    <property type="entry name" value="EFG_III/V"/>
</dbReference>
<protein>
    <submittedName>
        <fullName evidence="5">Ribosome protection-type tetracycline resistance related proteins</fullName>
    </submittedName>
</protein>
<dbReference type="Pfam" id="PF14492">
    <property type="entry name" value="EFG_III"/>
    <property type="match status" value="1"/>
</dbReference>
<keyword evidence="3" id="KW-0342">GTP-binding</keyword>
<dbReference type="NCBIfam" id="TIGR00231">
    <property type="entry name" value="small_GTP"/>
    <property type="match status" value="1"/>
</dbReference>
<proteinExistence type="predicted"/>
<dbReference type="PANTHER" id="PTHR43261:SF1">
    <property type="entry name" value="RIBOSOME-RELEASING FACTOR 2, MITOCHONDRIAL"/>
    <property type="match status" value="1"/>
</dbReference>
<dbReference type="InterPro" id="IPR027417">
    <property type="entry name" value="P-loop_NTPase"/>
</dbReference>
<dbReference type="InterPro" id="IPR041095">
    <property type="entry name" value="EFG_II"/>
</dbReference>
<dbReference type="PROSITE" id="PS51722">
    <property type="entry name" value="G_TR_2"/>
    <property type="match status" value="1"/>
</dbReference>
<name>A0A6J4V3Y8_9BACT</name>
<reference evidence="5" key="1">
    <citation type="submission" date="2020-02" db="EMBL/GenBank/DDBJ databases">
        <authorList>
            <person name="Meier V. D."/>
        </authorList>
    </citation>
    <scope>NUCLEOTIDE SEQUENCE</scope>
    <source>
        <strain evidence="5">AVDCRST_MAG87</strain>
    </source>
</reference>
<dbReference type="Gene3D" id="3.30.70.870">
    <property type="entry name" value="Elongation Factor G (Translational Gtpase), domain 3"/>
    <property type="match status" value="1"/>
</dbReference>
<dbReference type="Gene3D" id="3.40.50.300">
    <property type="entry name" value="P-loop containing nucleotide triphosphate hydrolases"/>
    <property type="match status" value="1"/>
</dbReference>
<dbReference type="PROSITE" id="PS00301">
    <property type="entry name" value="G_TR_1"/>
    <property type="match status" value="1"/>
</dbReference>
<dbReference type="SUPFAM" id="SSF52540">
    <property type="entry name" value="P-loop containing nucleoside triphosphate hydrolases"/>
    <property type="match status" value="1"/>
</dbReference>
<feature type="domain" description="Tr-type G" evidence="4">
    <location>
        <begin position="1"/>
        <end position="253"/>
    </location>
</feature>
<dbReference type="GO" id="GO:0006412">
    <property type="term" value="P:translation"/>
    <property type="evidence" value="ECO:0007669"/>
    <property type="project" value="UniProtKB-KW"/>
</dbReference>
<evidence type="ECO:0000259" key="4">
    <source>
        <dbReference type="PROSITE" id="PS51722"/>
    </source>
</evidence>
<dbReference type="EMBL" id="CADCWJ010000478">
    <property type="protein sequence ID" value="CAA9567868.1"/>
    <property type="molecule type" value="Genomic_DNA"/>
</dbReference>